<sequence length="379" mass="42226">MLPPALARASHRASTGRTFAHFFKRNLSKGACSLLLLGCLETAETRGRQVEVEADDGLTMCAGTLEHMDRFVERFAEEIGLPLTDEPWIEFRWMTPEHYARRNPCGGMPACAVVRTVYASEMPHEHELVHSAASDLGLAHPFFIEGLAMAFEGGTRDAEPTDDEPEADGEIEPAPRVLAALRDRSLWLPGEYYFLAGAFTRYLIDRFGLRLHLEFYRRTWYADPYRALAREFRAVFGATLEEVVGDFEAERADCHYSAYRFKLLECEAPEVAWDGDRLARNFSLDCDDAAAIGAAGVSVRTVHALEVAEAGRFRLELRDDAAVQVTIGSCGGCERPALARLYAGEVQELELPAGRYFMRAETDASEPVTFGVVMERIGE</sequence>
<name>A0ABY7H1W6_9BACT</name>
<evidence type="ECO:0000313" key="2">
    <source>
        <dbReference type="Proteomes" id="UP001164459"/>
    </source>
</evidence>
<organism evidence="1 2">
    <name type="scientific">Nannocystis punicea</name>
    <dbReference type="NCBI Taxonomy" id="2995304"/>
    <lineage>
        <taxon>Bacteria</taxon>
        <taxon>Pseudomonadati</taxon>
        <taxon>Myxococcota</taxon>
        <taxon>Polyangia</taxon>
        <taxon>Nannocystales</taxon>
        <taxon>Nannocystaceae</taxon>
        <taxon>Nannocystis</taxon>
    </lineage>
</organism>
<gene>
    <name evidence="1" type="ORF">O0S08_43725</name>
</gene>
<keyword evidence="2" id="KW-1185">Reference proteome</keyword>
<evidence type="ECO:0000313" key="1">
    <source>
        <dbReference type="EMBL" id="WAS93122.1"/>
    </source>
</evidence>
<reference evidence="1" key="1">
    <citation type="submission" date="2022-11" db="EMBL/GenBank/DDBJ databases">
        <title>Minimal conservation of predation-associated metabolite biosynthetic gene clusters underscores biosynthetic potential of Myxococcota including descriptions for ten novel species: Archangium lansinium sp. nov., Myxococcus landrumus sp. nov., Nannocystis bai.</title>
        <authorList>
            <person name="Ahearne A."/>
            <person name="Stevens C."/>
            <person name="Dowd S."/>
        </authorList>
    </citation>
    <scope>NUCLEOTIDE SEQUENCE</scope>
    <source>
        <strain evidence="1">Fl3</strain>
    </source>
</reference>
<protein>
    <submittedName>
        <fullName evidence="1">Uncharacterized protein</fullName>
    </submittedName>
</protein>
<accession>A0ABY7H1W6</accession>
<dbReference type="Proteomes" id="UP001164459">
    <property type="component" value="Chromosome"/>
</dbReference>
<dbReference type="EMBL" id="CP114040">
    <property type="protein sequence ID" value="WAS93122.1"/>
    <property type="molecule type" value="Genomic_DNA"/>
</dbReference>
<proteinExistence type="predicted"/>
<dbReference type="RefSeq" id="WP_269035448.1">
    <property type="nucleotide sequence ID" value="NZ_CP114040.1"/>
</dbReference>